<dbReference type="PROSITE" id="PS50238">
    <property type="entry name" value="RHOGAP"/>
    <property type="match status" value="1"/>
</dbReference>
<evidence type="ECO:0000259" key="6">
    <source>
        <dbReference type="PROSITE" id="PS50238"/>
    </source>
</evidence>
<keyword evidence="1 3" id="KW-0728">SH3 domain</keyword>
<organism evidence="7 8">
    <name type="scientific">Pocillopora damicornis</name>
    <name type="common">Cauliflower coral</name>
    <name type="synonym">Millepora damicornis</name>
    <dbReference type="NCBI Taxonomy" id="46731"/>
    <lineage>
        <taxon>Eukaryota</taxon>
        <taxon>Metazoa</taxon>
        <taxon>Cnidaria</taxon>
        <taxon>Anthozoa</taxon>
        <taxon>Hexacorallia</taxon>
        <taxon>Scleractinia</taxon>
        <taxon>Astrocoeniina</taxon>
        <taxon>Pocilloporidae</taxon>
        <taxon>Pocillopora</taxon>
    </lineage>
</organism>
<dbReference type="SUPFAM" id="SSF50044">
    <property type="entry name" value="SH3-domain"/>
    <property type="match status" value="1"/>
</dbReference>
<proteinExistence type="predicted"/>
<gene>
    <name evidence="7" type="ORF">pdam_00007979</name>
</gene>
<dbReference type="InterPro" id="IPR036028">
    <property type="entry name" value="SH3-like_dom_sf"/>
</dbReference>
<dbReference type="GO" id="GO:0007264">
    <property type="term" value="P:small GTPase-mediated signal transduction"/>
    <property type="evidence" value="ECO:0007669"/>
    <property type="project" value="TreeGrafter"/>
</dbReference>
<dbReference type="Proteomes" id="UP000275408">
    <property type="component" value="Unassembled WGS sequence"/>
</dbReference>
<comment type="caution">
    <text evidence="7">The sequence shown here is derived from an EMBL/GenBank/DDBJ whole genome shotgun (WGS) entry which is preliminary data.</text>
</comment>
<name>A0A3M6U4K5_POCDA</name>
<evidence type="ECO:0000313" key="7">
    <source>
        <dbReference type="EMBL" id="RMX48600.1"/>
    </source>
</evidence>
<evidence type="ECO:0008006" key="9">
    <source>
        <dbReference type="Google" id="ProtNLM"/>
    </source>
</evidence>
<dbReference type="PANTHER" id="PTHR15729:SF10">
    <property type="entry name" value="GTPASE-ACTIVATING PROTEIN CDGAPR"/>
    <property type="match status" value="1"/>
</dbReference>
<dbReference type="CDD" id="cd11835">
    <property type="entry name" value="SH3_ARHGAP32_33"/>
    <property type="match status" value="1"/>
</dbReference>
<evidence type="ECO:0000256" key="4">
    <source>
        <dbReference type="SAM" id="MobiDB-lite"/>
    </source>
</evidence>
<dbReference type="Gene3D" id="2.30.30.40">
    <property type="entry name" value="SH3 Domains"/>
    <property type="match status" value="1"/>
</dbReference>
<dbReference type="EMBL" id="RCHS01002246">
    <property type="protein sequence ID" value="RMX48600.1"/>
    <property type="molecule type" value="Genomic_DNA"/>
</dbReference>
<dbReference type="STRING" id="46731.A0A3M6U4K5"/>
<dbReference type="FunFam" id="2.30.30.40:FF:000207">
    <property type="entry name" value="CLUMA_CG020965, isoform A"/>
    <property type="match status" value="1"/>
</dbReference>
<dbReference type="PROSITE" id="PS50002">
    <property type="entry name" value="SH3"/>
    <property type="match status" value="1"/>
</dbReference>
<feature type="compositionally biased region" description="Basic and acidic residues" evidence="4">
    <location>
        <begin position="762"/>
        <end position="788"/>
    </location>
</feature>
<feature type="domain" description="Rho-GAP" evidence="6">
    <location>
        <begin position="291"/>
        <end position="491"/>
    </location>
</feature>
<dbReference type="PANTHER" id="PTHR15729">
    <property type="entry name" value="CDC42 GTPASE-ACTIVATING PROTEIN"/>
    <property type="match status" value="1"/>
</dbReference>
<dbReference type="SMART" id="SM00326">
    <property type="entry name" value="SH3"/>
    <property type="match status" value="1"/>
</dbReference>
<feature type="compositionally biased region" description="Polar residues" evidence="4">
    <location>
        <begin position="792"/>
        <end position="808"/>
    </location>
</feature>
<accession>A0A3M6U4K5</accession>
<feature type="domain" description="SH3" evidence="5">
    <location>
        <begin position="214"/>
        <end position="276"/>
    </location>
</feature>
<keyword evidence="8" id="KW-1185">Reference proteome</keyword>
<keyword evidence="2" id="KW-0343">GTPase activation</keyword>
<dbReference type="SMART" id="SM00324">
    <property type="entry name" value="RhoGAP"/>
    <property type="match status" value="1"/>
</dbReference>
<evidence type="ECO:0000259" key="5">
    <source>
        <dbReference type="PROSITE" id="PS50002"/>
    </source>
</evidence>
<evidence type="ECO:0000313" key="8">
    <source>
        <dbReference type="Proteomes" id="UP000275408"/>
    </source>
</evidence>
<protein>
    <recommendedName>
        <fullName evidence="9">Rho-GAP domain-containing protein</fullName>
    </recommendedName>
</protein>
<reference evidence="7 8" key="1">
    <citation type="journal article" date="2018" name="Sci. Rep.">
        <title>Comparative analysis of the Pocillopora damicornis genome highlights role of immune system in coral evolution.</title>
        <authorList>
            <person name="Cunning R."/>
            <person name="Bay R.A."/>
            <person name="Gillette P."/>
            <person name="Baker A.C."/>
            <person name="Traylor-Knowles N."/>
        </authorList>
    </citation>
    <scope>NUCLEOTIDE SEQUENCE [LARGE SCALE GENOMIC DNA]</scope>
    <source>
        <strain evidence="7">RSMAS</strain>
        <tissue evidence="7">Whole animal</tissue>
    </source>
</reference>
<dbReference type="OrthoDB" id="5873004at2759"/>
<dbReference type="SUPFAM" id="SSF48350">
    <property type="entry name" value="GTPase activation domain, GAP"/>
    <property type="match status" value="1"/>
</dbReference>
<feature type="region of interest" description="Disordered" evidence="4">
    <location>
        <begin position="748"/>
        <end position="833"/>
    </location>
</feature>
<dbReference type="InterPro" id="IPR051576">
    <property type="entry name" value="PX-Rho_GAP"/>
</dbReference>
<sequence length="863" mass="96676">MATWYTSDTSPSGPSNVGYYPSNKYGLPQSQYETSSHNSRVMKLPLSFTGTTKRSVTMEKTSPQDNKGDFVHDDSTWVTGTYKKVRIEDMPHFHYDFVDLGEQVKIGLYTDNGGDKRYHNGTAEEGTLLVNVICRGKSWILTRTIGNLRLLDRALHSEKYCRSEECFQVVQAYLARVSELADDAMNCSAVLNWLELDNHGNHTLLTDESPINVPGIAAAHVVKRYTAQAVDELSLEVGGIISVIDMPPVDESLWWRGKQGFEVGFFPSQCVEVISDKTDGNTPLPGHAAPSNMTPVAKKRGKIVSFLRLFLSSRPSKARLLQSGILKERTFGCDLGEHLVKTNQQVPLVLVKCAEVIEKNGIVDGIYRLSGMSSNIQKLRELPNPLLTYHLYDKFTAIHISDELQRQIAVHHVVQQLPPPHYRTLEYLLRHLSHVASFSPQTGMHAKNLAIVWSPNLLRPMSLDSGGAALLQVNVQAVIVEYLIKNVHVFFDEKAAAAAIVANPRYSSGSWEKQQKIVADSDIAGAPSLGPRMASLSISPPTKLISLEEARARAQTTPSRPSGRLIRAKSVEEPQRVETPVYRTSVEVPARRKTSEGSMSGRKWKTFFSHKGKNLEAPSSVAKVQETSQGTYFTVMREPRPQREVGVEVRQAQSAENVNEVYVDSQLRPARARHVRSDVNHTAREITTPVHQPVTISFTRQPARQRGQTSSEMNVTRHHPVLTKFKRVSSDQTVFYTKVEYHPVRTNHRRASTGGDELELSTLRRREIQPSEHSRPISHYENRPRSIYDNEPTPQRYSSPVFSQNCHTITEEQHRYSTPANMGTPPMKKSSRRRLSDQQIAITGARLAHASVVPCSNSGRPMH</sequence>
<evidence type="ECO:0000256" key="1">
    <source>
        <dbReference type="ARBA" id="ARBA00022443"/>
    </source>
</evidence>
<dbReference type="AlphaFoldDB" id="A0A3M6U4K5"/>
<dbReference type="InterPro" id="IPR000198">
    <property type="entry name" value="RhoGAP_dom"/>
</dbReference>
<dbReference type="Pfam" id="PF00620">
    <property type="entry name" value="RhoGAP"/>
    <property type="match status" value="1"/>
</dbReference>
<dbReference type="InterPro" id="IPR008936">
    <property type="entry name" value="Rho_GTPase_activation_prot"/>
</dbReference>
<dbReference type="GO" id="GO:0005096">
    <property type="term" value="F:GTPase activator activity"/>
    <property type="evidence" value="ECO:0007669"/>
    <property type="project" value="UniProtKB-KW"/>
</dbReference>
<dbReference type="Gene3D" id="1.10.555.10">
    <property type="entry name" value="Rho GTPase activation protein"/>
    <property type="match status" value="2"/>
</dbReference>
<evidence type="ECO:0000256" key="2">
    <source>
        <dbReference type="ARBA" id="ARBA00022468"/>
    </source>
</evidence>
<dbReference type="InterPro" id="IPR001452">
    <property type="entry name" value="SH3_domain"/>
</dbReference>
<evidence type="ECO:0000256" key="3">
    <source>
        <dbReference type="PROSITE-ProRule" id="PRU00192"/>
    </source>
</evidence>